<sequence length="237" mass="27751">MSEICEGELTTLESIFEKELKIIDKKYPQKFELKISGQCHHDSHLKVMCTLLFEYILEYPDAPAKCTIKKSLNLSEFQKEIINDLARSVAERSLGFIMIFDIVSEVQEKLNEFAEIMHQKEEKKKDEERIAKELEEEKKFTGTKLTIETFLVWKEAFLNDPSVHLKIRESRKSDDKRLTGRELFLRDNRFDDSDLQFLTSEGGEIVEVDERLFVDLDELDLDDDDEPEEISQDISCT</sequence>
<dbReference type="OrthoDB" id="277175at2759"/>
<dbReference type="Proteomes" id="UP000784294">
    <property type="component" value="Unassembled WGS sequence"/>
</dbReference>
<dbReference type="InterPro" id="IPR040213">
    <property type="entry name" value="GIR2-like"/>
</dbReference>
<protein>
    <recommendedName>
        <fullName evidence="2">RWD domain-containing protein</fullName>
    </recommendedName>
</protein>
<feature type="coiled-coil region" evidence="1">
    <location>
        <begin position="103"/>
        <end position="138"/>
    </location>
</feature>
<keyword evidence="1" id="KW-0175">Coiled coil</keyword>
<dbReference type="AlphaFoldDB" id="A0A3S5FFR2"/>
<dbReference type="EMBL" id="CAAALY010245699">
    <property type="protein sequence ID" value="VEL33388.1"/>
    <property type="molecule type" value="Genomic_DNA"/>
</dbReference>
<proteinExistence type="predicted"/>
<dbReference type="PANTHER" id="PTHR12292">
    <property type="entry name" value="RWD DOMAIN-CONTAINING PROTEIN"/>
    <property type="match status" value="1"/>
</dbReference>
<organism evidence="3 4">
    <name type="scientific">Protopolystoma xenopodis</name>
    <dbReference type="NCBI Taxonomy" id="117903"/>
    <lineage>
        <taxon>Eukaryota</taxon>
        <taxon>Metazoa</taxon>
        <taxon>Spiralia</taxon>
        <taxon>Lophotrochozoa</taxon>
        <taxon>Platyhelminthes</taxon>
        <taxon>Monogenea</taxon>
        <taxon>Polyopisthocotylea</taxon>
        <taxon>Polystomatidea</taxon>
        <taxon>Polystomatidae</taxon>
        <taxon>Protopolystoma</taxon>
    </lineage>
</organism>
<dbReference type="InterPro" id="IPR016135">
    <property type="entry name" value="UBQ-conjugating_enzyme/RWD"/>
</dbReference>
<dbReference type="Gene3D" id="3.10.110.10">
    <property type="entry name" value="Ubiquitin Conjugating Enzyme"/>
    <property type="match status" value="1"/>
</dbReference>
<gene>
    <name evidence="3" type="ORF">PXEA_LOCUS26828</name>
</gene>
<name>A0A3S5FFR2_9PLAT</name>
<dbReference type="Pfam" id="PF05773">
    <property type="entry name" value="RWD"/>
    <property type="match status" value="1"/>
</dbReference>
<dbReference type="PROSITE" id="PS50908">
    <property type="entry name" value="RWD"/>
    <property type="match status" value="1"/>
</dbReference>
<dbReference type="SMART" id="SM00591">
    <property type="entry name" value="RWD"/>
    <property type="match status" value="1"/>
</dbReference>
<evidence type="ECO:0000313" key="3">
    <source>
        <dbReference type="EMBL" id="VEL33388.1"/>
    </source>
</evidence>
<reference evidence="3" key="1">
    <citation type="submission" date="2018-11" db="EMBL/GenBank/DDBJ databases">
        <authorList>
            <consortium name="Pathogen Informatics"/>
        </authorList>
    </citation>
    <scope>NUCLEOTIDE SEQUENCE</scope>
</reference>
<evidence type="ECO:0000313" key="4">
    <source>
        <dbReference type="Proteomes" id="UP000784294"/>
    </source>
</evidence>
<keyword evidence="4" id="KW-1185">Reference proteome</keyword>
<evidence type="ECO:0000256" key="1">
    <source>
        <dbReference type="SAM" id="Coils"/>
    </source>
</evidence>
<comment type="caution">
    <text evidence="3">The sequence shown here is derived from an EMBL/GenBank/DDBJ whole genome shotgun (WGS) entry which is preliminary data.</text>
</comment>
<dbReference type="SUPFAM" id="SSF54495">
    <property type="entry name" value="UBC-like"/>
    <property type="match status" value="1"/>
</dbReference>
<dbReference type="InterPro" id="IPR006575">
    <property type="entry name" value="RWD_dom"/>
</dbReference>
<feature type="domain" description="RWD" evidence="2">
    <location>
        <begin position="7"/>
        <end position="113"/>
    </location>
</feature>
<accession>A0A3S5FFR2</accession>
<evidence type="ECO:0000259" key="2">
    <source>
        <dbReference type="PROSITE" id="PS50908"/>
    </source>
</evidence>